<sequence>MHGHQILLTRKDLRKKMEALYFQHSEILHGQASSPFSISSVLRACQNFQVILSHAVSSISKWWRDFKFPIEAGSLQSFVHLFNLNMIRFSNIPIDSGSSVMAAFTMINVERVNTHPIDSGNDLRDLQFLISSFSRDFKPST</sequence>
<dbReference type="Proteomes" id="UP000593564">
    <property type="component" value="Unassembled WGS sequence"/>
</dbReference>
<organism evidence="1 2">
    <name type="scientific">Camellia sinensis</name>
    <name type="common">Tea plant</name>
    <name type="synonym">Thea sinensis</name>
    <dbReference type="NCBI Taxonomy" id="4442"/>
    <lineage>
        <taxon>Eukaryota</taxon>
        <taxon>Viridiplantae</taxon>
        <taxon>Streptophyta</taxon>
        <taxon>Embryophyta</taxon>
        <taxon>Tracheophyta</taxon>
        <taxon>Spermatophyta</taxon>
        <taxon>Magnoliopsida</taxon>
        <taxon>eudicotyledons</taxon>
        <taxon>Gunneridae</taxon>
        <taxon>Pentapetalae</taxon>
        <taxon>asterids</taxon>
        <taxon>Ericales</taxon>
        <taxon>Theaceae</taxon>
        <taxon>Camellia</taxon>
    </lineage>
</organism>
<gene>
    <name evidence="1" type="ORF">HYC85_017683</name>
</gene>
<proteinExistence type="predicted"/>
<protein>
    <submittedName>
        <fullName evidence="1">Uncharacterized protein</fullName>
    </submittedName>
</protein>
<keyword evidence="2" id="KW-1185">Reference proteome</keyword>
<evidence type="ECO:0000313" key="2">
    <source>
        <dbReference type="Proteomes" id="UP000593564"/>
    </source>
</evidence>
<dbReference type="AlphaFoldDB" id="A0A7J7GVQ9"/>
<accession>A0A7J7GVQ9</accession>
<comment type="caution">
    <text evidence="1">The sequence shown here is derived from an EMBL/GenBank/DDBJ whole genome shotgun (WGS) entry which is preliminary data.</text>
</comment>
<evidence type="ECO:0000313" key="1">
    <source>
        <dbReference type="EMBL" id="KAF5943606.1"/>
    </source>
</evidence>
<reference evidence="2" key="1">
    <citation type="journal article" date="2020" name="Nat. Commun.">
        <title>Genome assembly of wild tea tree DASZ reveals pedigree and selection history of tea varieties.</title>
        <authorList>
            <person name="Zhang W."/>
            <person name="Zhang Y."/>
            <person name="Qiu H."/>
            <person name="Guo Y."/>
            <person name="Wan H."/>
            <person name="Zhang X."/>
            <person name="Scossa F."/>
            <person name="Alseekh S."/>
            <person name="Zhang Q."/>
            <person name="Wang P."/>
            <person name="Xu L."/>
            <person name="Schmidt M.H."/>
            <person name="Jia X."/>
            <person name="Li D."/>
            <person name="Zhu A."/>
            <person name="Guo F."/>
            <person name="Chen W."/>
            <person name="Ni D."/>
            <person name="Usadel B."/>
            <person name="Fernie A.R."/>
            <person name="Wen W."/>
        </authorList>
    </citation>
    <scope>NUCLEOTIDE SEQUENCE [LARGE SCALE GENOMIC DNA]</scope>
    <source>
        <strain evidence="2">cv. G240</strain>
    </source>
</reference>
<reference evidence="1 2" key="2">
    <citation type="submission" date="2020-07" db="EMBL/GenBank/DDBJ databases">
        <title>Genome assembly of wild tea tree DASZ reveals pedigree and selection history of tea varieties.</title>
        <authorList>
            <person name="Zhang W."/>
        </authorList>
    </citation>
    <scope>NUCLEOTIDE SEQUENCE [LARGE SCALE GENOMIC DNA]</scope>
    <source>
        <strain evidence="2">cv. G240</strain>
        <tissue evidence="1">Leaf</tissue>
    </source>
</reference>
<name>A0A7J7GVQ9_CAMSI</name>
<dbReference type="EMBL" id="JACBKZ010000008">
    <property type="protein sequence ID" value="KAF5943606.1"/>
    <property type="molecule type" value="Genomic_DNA"/>
</dbReference>